<keyword evidence="1" id="KW-0732">Signal</keyword>
<feature type="signal peptide" evidence="1">
    <location>
        <begin position="1"/>
        <end position="32"/>
    </location>
</feature>
<proteinExistence type="predicted"/>
<dbReference type="EMBL" id="CP108169">
    <property type="protein sequence ID" value="WTQ78314.1"/>
    <property type="molecule type" value="Genomic_DNA"/>
</dbReference>
<dbReference type="AlphaFoldDB" id="A0AAU1M4T6"/>
<accession>A0AAU1M4T6</accession>
<evidence type="ECO:0000313" key="2">
    <source>
        <dbReference type="EMBL" id="WTQ78314.1"/>
    </source>
</evidence>
<organism evidence="2">
    <name type="scientific">Streptomyces sp. NBC_00148</name>
    <dbReference type="NCBI Taxonomy" id="2903626"/>
    <lineage>
        <taxon>Bacteria</taxon>
        <taxon>Bacillati</taxon>
        <taxon>Actinomycetota</taxon>
        <taxon>Actinomycetes</taxon>
        <taxon>Kitasatosporales</taxon>
        <taxon>Streptomycetaceae</taxon>
        <taxon>Streptomyces</taxon>
    </lineage>
</organism>
<sequence>MVTARQKRSRTGVVLRCGAAACVLLIAGCGGADDRGDAKPPAGAHPAAATTAPVASAAHGLPAPAEAEAEVLRAYGAMWAERTKAYRAASAEGTDLELYLTPGAWAAVEADLDRMNKEGAQMRGDLRHDPEVTTLAVGERPPTATVRDCVDTSAWQTLDTTTGWRLPPPDGPSARHVATARLEHGERWTVTEYAEDRTRSC</sequence>
<name>A0AAU1M4T6_9ACTN</name>
<gene>
    <name evidence="2" type="ORF">OG222_36560</name>
</gene>
<dbReference type="PROSITE" id="PS51257">
    <property type="entry name" value="PROKAR_LIPOPROTEIN"/>
    <property type="match status" value="1"/>
</dbReference>
<feature type="chain" id="PRO_5043333990" evidence="1">
    <location>
        <begin position="33"/>
        <end position="201"/>
    </location>
</feature>
<protein>
    <submittedName>
        <fullName evidence="2">Secreted protein/lipoprotein</fullName>
    </submittedName>
</protein>
<reference evidence="2" key="1">
    <citation type="submission" date="2022-10" db="EMBL/GenBank/DDBJ databases">
        <title>The complete genomes of actinobacterial strains from the NBC collection.</title>
        <authorList>
            <person name="Joergensen T.S."/>
            <person name="Alvarez Arevalo M."/>
            <person name="Sterndorff E.B."/>
            <person name="Faurdal D."/>
            <person name="Vuksanovic O."/>
            <person name="Mourched A.-S."/>
            <person name="Charusanti P."/>
            <person name="Shaw S."/>
            <person name="Blin K."/>
            <person name="Weber T."/>
        </authorList>
    </citation>
    <scope>NUCLEOTIDE SEQUENCE</scope>
    <source>
        <strain evidence="2">NBC_00148</strain>
    </source>
</reference>
<evidence type="ECO:0000256" key="1">
    <source>
        <dbReference type="SAM" id="SignalP"/>
    </source>
</evidence>